<dbReference type="EMBL" id="JAWQEG010000942">
    <property type="protein sequence ID" value="KAK3883881.1"/>
    <property type="molecule type" value="Genomic_DNA"/>
</dbReference>
<sequence>MELGEVRELGLGEVRELVLLVWVDEGQENRIGGHGSFNTSRPDLVYASVRQEQFVVTIKLGAAAAAAAAAYHSTSRPLHTLLAAVD</sequence>
<gene>
    <name evidence="1" type="ORF">Pcinc_011815</name>
</gene>
<accession>A0AAE1KS40</accession>
<name>A0AAE1KS40_PETCI</name>
<evidence type="ECO:0000313" key="1">
    <source>
        <dbReference type="EMBL" id="KAK3883881.1"/>
    </source>
</evidence>
<evidence type="ECO:0000313" key="2">
    <source>
        <dbReference type="Proteomes" id="UP001286313"/>
    </source>
</evidence>
<dbReference type="AlphaFoldDB" id="A0AAE1KS40"/>
<protein>
    <submittedName>
        <fullName evidence="1">Uncharacterized protein</fullName>
    </submittedName>
</protein>
<comment type="caution">
    <text evidence="1">The sequence shown here is derived from an EMBL/GenBank/DDBJ whole genome shotgun (WGS) entry which is preliminary data.</text>
</comment>
<proteinExistence type="predicted"/>
<reference evidence="1" key="1">
    <citation type="submission" date="2023-10" db="EMBL/GenBank/DDBJ databases">
        <title>Genome assemblies of two species of porcelain crab, Petrolisthes cinctipes and Petrolisthes manimaculis (Anomura: Porcellanidae).</title>
        <authorList>
            <person name="Angst P."/>
        </authorList>
    </citation>
    <scope>NUCLEOTIDE SEQUENCE</scope>
    <source>
        <strain evidence="1">PB745_01</strain>
        <tissue evidence="1">Gill</tissue>
    </source>
</reference>
<keyword evidence="2" id="KW-1185">Reference proteome</keyword>
<dbReference type="Proteomes" id="UP001286313">
    <property type="component" value="Unassembled WGS sequence"/>
</dbReference>
<organism evidence="1 2">
    <name type="scientific">Petrolisthes cinctipes</name>
    <name type="common">Flat porcelain crab</name>
    <dbReference type="NCBI Taxonomy" id="88211"/>
    <lineage>
        <taxon>Eukaryota</taxon>
        <taxon>Metazoa</taxon>
        <taxon>Ecdysozoa</taxon>
        <taxon>Arthropoda</taxon>
        <taxon>Crustacea</taxon>
        <taxon>Multicrustacea</taxon>
        <taxon>Malacostraca</taxon>
        <taxon>Eumalacostraca</taxon>
        <taxon>Eucarida</taxon>
        <taxon>Decapoda</taxon>
        <taxon>Pleocyemata</taxon>
        <taxon>Anomura</taxon>
        <taxon>Galatheoidea</taxon>
        <taxon>Porcellanidae</taxon>
        <taxon>Petrolisthes</taxon>
    </lineage>
</organism>